<dbReference type="InterPro" id="IPR039309">
    <property type="entry name" value="BT1"/>
</dbReference>
<dbReference type="InterPro" id="IPR044450">
    <property type="entry name" value="AtDRB-like_DSRM_1"/>
</dbReference>
<feature type="transmembrane region" description="Helical" evidence="12">
    <location>
        <begin position="382"/>
        <end position="404"/>
    </location>
</feature>
<feature type="transmembrane region" description="Helical" evidence="12">
    <location>
        <begin position="321"/>
        <end position="340"/>
    </location>
</feature>
<dbReference type="PANTHER" id="PTHR31585:SF7">
    <property type="entry name" value="FOLATE-BIOPTERIN TRANSPORTER 4-RELATED"/>
    <property type="match status" value="1"/>
</dbReference>
<evidence type="ECO:0000256" key="8">
    <source>
        <dbReference type="ARBA" id="ARBA00023136"/>
    </source>
</evidence>
<dbReference type="SUPFAM" id="SSF103473">
    <property type="entry name" value="MFS general substrate transporter"/>
    <property type="match status" value="1"/>
</dbReference>
<evidence type="ECO:0000256" key="11">
    <source>
        <dbReference type="SAM" id="MobiDB-lite"/>
    </source>
</evidence>
<comment type="similarity">
    <text evidence="9">Belongs to the major facilitator superfamily. Phosphate:H(+) symporter (TC 2.A.1.9) family.</text>
</comment>
<proteinExistence type="inferred from homology"/>
<evidence type="ECO:0000313" key="15">
    <source>
        <dbReference type="Proteomes" id="UP000326396"/>
    </source>
</evidence>
<dbReference type="CDD" id="cd19907">
    <property type="entry name" value="DSRM_AtDRB-like_rpt1"/>
    <property type="match status" value="1"/>
</dbReference>
<evidence type="ECO:0000256" key="9">
    <source>
        <dbReference type="ARBA" id="ARBA00044504"/>
    </source>
</evidence>
<feature type="compositionally biased region" description="Basic residues" evidence="11">
    <location>
        <begin position="762"/>
        <end position="776"/>
    </location>
</feature>
<dbReference type="GO" id="GO:0003725">
    <property type="term" value="F:double-stranded RNA binding"/>
    <property type="evidence" value="ECO:0007669"/>
    <property type="project" value="InterPro"/>
</dbReference>
<keyword evidence="15" id="KW-1185">Reference proteome</keyword>
<organism evidence="14 15">
    <name type="scientific">Mikania micrantha</name>
    <name type="common">bitter vine</name>
    <dbReference type="NCBI Taxonomy" id="192012"/>
    <lineage>
        <taxon>Eukaryota</taxon>
        <taxon>Viridiplantae</taxon>
        <taxon>Streptophyta</taxon>
        <taxon>Embryophyta</taxon>
        <taxon>Tracheophyta</taxon>
        <taxon>Spermatophyta</taxon>
        <taxon>Magnoliopsida</taxon>
        <taxon>eudicotyledons</taxon>
        <taxon>Gunneridae</taxon>
        <taxon>Pentapetalae</taxon>
        <taxon>asterids</taxon>
        <taxon>campanulids</taxon>
        <taxon>Asterales</taxon>
        <taxon>Asteraceae</taxon>
        <taxon>Asteroideae</taxon>
        <taxon>Heliantheae alliance</taxon>
        <taxon>Eupatorieae</taxon>
        <taxon>Mikania</taxon>
    </lineage>
</organism>
<dbReference type="PANTHER" id="PTHR31585">
    <property type="entry name" value="FOLATE-BIOPTERIN TRANSPORTER 1, CHLOROPLASTIC"/>
    <property type="match status" value="1"/>
</dbReference>
<feature type="transmembrane region" description="Helical" evidence="12">
    <location>
        <begin position="493"/>
        <end position="510"/>
    </location>
</feature>
<accession>A0A5N6PCT5</accession>
<dbReference type="Pfam" id="PF00035">
    <property type="entry name" value="dsrm"/>
    <property type="match status" value="2"/>
</dbReference>
<feature type="domain" description="DRBM" evidence="13">
    <location>
        <begin position="566"/>
        <end position="635"/>
    </location>
</feature>
<keyword evidence="6 10" id="KW-0694">RNA-binding</keyword>
<dbReference type="SUPFAM" id="SSF54768">
    <property type="entry name" value="dsRNA-binding domain-like"/>
    <property type="match status" value="2"/>
</dbReference>
<reference evidence="14 15" key="1">
    <citation type="submission" date="2019-05" db="EMBL/GenBank/DDBJ databases">
        <title>Mikania micrantha, genome provides insights into the molecular mechanism of rapid growth.</title>
        <authorList>
            <person name="Liu B."/>
        </authorList>
    </citation>
    <scope>NUCLEOTIDE SEQUENCE [LARGE SCALE GENOMIC DNA]</scope>
    <source>
        <strain evidence="14">NLD-2019</strain>
        <tissue evidence="14">Leaf</tissue>
    </source>
</reference>
<dbReference type="OrthoDB" id="754047at2759"/>
<dbReference type="PROSITE" id="PS50137">
    <property type="entry name" value="DS_RBD"/>
    <property type="match status" value="2"/>
</dbReference>
<dbReference type="NCBIfam" id="TIGR00788">
    <property type="entry name" value="fbt"/>
    <property type="match status" value="1"/>
</dbReference>
<feature type="compositionally biased region" description="Basic residues" evidence="11">
    <location>
        <begin position="266"/>
        <end position="279"/>
    </location>
</feature>
<keyword evidence="4 12" id="KW-0812">Transmembrane</keyword>
<dbReference type="AlphaFoldDB" id="A0A5N6PCT5"/>
<evidence type="ECO:0000259" key="13">
    <source>
        <dbReference type="PROSITE" id="PS50137"/>
    </source>
</evidence>
<dbReference type="GO" id="GO:0016020">
    <property type="term" value="C:membrane"/>
    <property type="evidence" value="ECO:0007669"/>
    <property type="project" value="UniProtKB-SubCell"/>
</dbReference>
<evidence type="ECO:0000256" key="1">
    <source>
        <dbReference type="ARBA" id="ARBA00004141"/>
    </source>
</evidence>
<feature type="compositionally biased region" description="Basic and acidic residues" evidence="11">
    <location>
        <begin position="777"/>
        <end position="791"/>
    </location>
</feature>
<dbReference type="InterPro" id="IPR036259">
    <property type="entry name" value="MFS_trans_sf"/>
</dbReference>
<feature type="domain" description="DRBM" evidence="13">
    <location>
        <begin position="652"/>
        <end position="721"/>
    </location>
</feature>
<evidence type="ECO:0000256" key="4">
    <source>
        <dbReference type="ARBA" id="ARBA00022692"/>
    </source>
</evidence>
<evidence type="ECO:0000256" key="5">
    <source>
        <dbReference type="ARBA" id="ARBA00022737"/>
    </source>
</evidence>
<feature type="transmembrane region" description="Helical" evidence="12">
    <location>
        <begin position="106"/>
        <end position="125"/>
    </location>
</feature>
<evidence type="ECO:0000256" key="7">
    <source>
        <dbReference type="ARBA" id="ARBA00022989"/>
    </source>
</evidence>
<feature type="transmembrane region" description="Helical" evidence="12">
    <location>
        <begin position="178"/>
        <end position="197"/>
    </location>
</feature>
<dbReference type="Gene3D" id="3.30.160.20">
    <property type="match status" value="2"/>
</dbReference>
<dbReference type="Gene3D" id="1.20.1250.20">
    <property type="entry name" value="MFS general substrate transporter like domains"/>
    <property type="match status" value="1"/>
</dbReference>
<dbReference type="InterPro" id="IPR014720">
    <property type="entry name" value="dsRBD_dom"/>
</dbReference>
<evidence type="ECO:0000256" key="10">
    <source>
        <dbReference type="PROSITE-ProRule" id="PRU00266"/>
    </source>
</evidence>
<dbReference type="CDD" id="cd17484">
    <property type="entry name" value="MFS_FBT"/>
    <property type="match status" value="1"/>
</dbReference>
<sequence>MVVGGGGSCGGGEVVVGSGGGGWLLGDGMSGGARWWWWPRQDVAIAGGMGFRSFVWTAISYQLKDRLKLSPSASQFVTSIAFFPWSIKPVYGILSDCIPIKGKKRIPYLVIATLLSLFPWIILGLQETVRNSRDQLMFFLLLQNLGSAMADVVIDAMIAEAARLEKAKFAGDLQSISWMAMALGGICGSLLGGHALSNLEMENIFLVFAVLPTVQLVSCVFVKERPEYCNPSLKLSASNGSNGTHESVSDEDKSLIYVNKTNTLRRNKSSKQKKKRKINRSNDQKPEKDGSFLTQLLQSIKLAGHTLFKAFRQPIILRPMAWFFLAQVTMPNLSTVMFYYQTEVLNLEPSFLGTTRVIGWISLMIGTFIYNRFLKKMKLRRILMFAHVALSLLTLLDIVLVTRLNVSLGVSDKTMMLFGSALSDAINQFKFMPFLILSGHLCPPGIEGTLFALFMSINNLGATISGFLGAGLASVLNISSGTWRSNNKVSSRFFFVVIVMIFVTVFGNLQKLCGVAHGNGRSLALFVELGVFVTVGSKLFMVGSVINSLVLIKETSNAAGVSSCYVFKSRLQEYAQKAGLTTPIYHTIKEGPSHQPVFRSTVVINEESYHSLTGFLNRKAAEQSAAEVALIEIAKTGATDKSVSHPVHETGLCKNLLQEYAQKMNYAIPSYVCTKDETKGRESPFSCTVDIGGIKYIGTSAKTKKEAELKAAKTALLAIEMSTPEPNGTPDSPDPGSVYTVVPAKRKVPERAIGETEEKVKTNKRKKFRVKRRKKKVEATRGEVVEVKSNGDENGDSVLVPIEDQSSVLE</sequence>
<feature type="region of interest" description="Disordered" evidence="11">
    <location>
        <begin position="758"/>
        <end position="810"/>
    </location>
</feature>
<dbReference type="Proteomes" id="UP000326396">
    <property type="component" value="Linkage Group LG13"/>
</dbReference>
<keyword evidence="7 12" id="KW-1133">Transmembrane helix</keyword>
<feature type="transmembrane region" description="Helical" evidence="12">
    <location>
        <begin position="352"/>
        <end position="370"/>
    </location>
</feature>
<evidence type="ECO:0000256" key="2">
    <source>
        <dbReference type="ARBA" id="ARBA00007015"/>
    </source>
</evidence>
<comment type="caution">
    <text evidence="14">The sequence shown here is derived from an EMBL/GenBank/DDBJ whole genome shotgun (WGS) entry which is preliminary data.</text>
</comment>
<dbReference type="EMBL" id="SZYD01000005">
    <property type="protein sequence ID" value="KAD6119578.1"/>
    <property type="molecule type" value="Genomic_DNA"/>
</dbReference>
<protein>
    <recommendedName>
        <fullName evidence="13">DRBM domain-containing protein</fullName>
    </recommendedName>
</protein>
<comment type="similarity">
    <text evidence="2">Belongs to the major facilitator superfamily. Folate-biopterin transporter (TC 2.A.71) family.</text>
</comment>
<feature type="transmembrane region" description="Helical" evidence="12">
    <location>
        <begin position="137"/>
        <end position="158"/>
    </location>
</feature>
<evidence type="ECO:0000256" key="12">
    <source>
        <dbReference type="SAM" id="Phobius"/>
    </source>
</evidence>
<keyword evidence="3" id="KW-0813">Transport</keyword>
<feature type="region of interest" description="Disordered" evidence="11">
    <location>
        <begin position="266"/>
        <end position="288"/>
    </location>
</feature>
<keyword evidence="5" id="KW-0677">Repeat</keyword>
<feature type="transmembrane region" description="Helical" evidence="12">
    <location>
        <begin position="449"/>
        <end position="473"/>
    </location>
</feature>
<feature type="transmembrane region" description="Helical" evidence="12">
    <location>
        <begin position="522"/>
        <end position="546"/>
    </location>
</feature>
<gene>
    <name evidence="14" type="ORF">E3N88_10849</name>
</gene>
<evidence type="ECO:0000313" key="14">
    <source>
        <dbReference type="EMBL" id="KAD6119578.1"/>
    </source>
</evidence>
<name>A0A5N6PCT5_9ASTR</name>
<comment type="subcellular location">
    <subcellularLocation>
        <location evidence="1">Membrane</location>
        <topology evidence="1">Multi-pass membrane protein</topology>
    </subcellularLocation>
</comment>
<dbReference type="Pfam" id="PF03092">
    <property type="entry name" value="BT1"/>
    <property type="match status" value="1"/>
</dbReference>
<evidence type="ECO:0000256" key="6">
    <source>
        <dbReference type="ARBA" id="ARBA00022884"/>
    </source>
</evidence>
<keyword evidence="8 12" id="KW-0472">Membrane</keyword>
<evidence type="ECO:0000256" key="3">
    <source>
        <dbReference type="ARBA" id="ARBA00022448"/>
    </source>
</evidence>
<dbReference type="SMART" id="SM00358">
    <property type="entry name" value="DSRM"/>
    <property type="match status" value="2"/>
</dbReference>
<dbReference type="InterPro" id="IPR004324">
    <property type="entry name" value="FBT"/>
</dbReference>